<organism evidence="8 9">
    <name type="scientific">Mesomycoplasma conjunctivae (strain ATCC 25834 / NCTC 10147 / HRC/581)</name>
    <name type="common">Mycoplasma conjunctivae</name>
    <dbReference type="NCBI Taxonomy" id="572263"/>
    <lineage>
        <taxon>Bacteria</taxon>
        <taxon>Bacillati</taxon>
        <taxon>Mycoplasmatota</taxon>
        <taxon>Mycoplasmoidales</taxon>
        <taxon>Metamycoplasmataceae</taxon>
        <taxon>Mesomycoplasma</taxon>
    </lineage>
</organism>
<dbReference type="KEGG" id="mco:MCJ_003250"/>
<dbReference type="EMBL" id="FM864216">
    <property type="protein sequence ID" value="CAT05016.1"/>
    <property type="molecule type" value="Genomic_DNA"/>
</dbReference>
<proteinExistence type="predicted"/>
<keyword evidence="3" id="KW-1003">Cell membrane</keyword>
<evidence type="ECO:0000313" key="8">
    <source>
        <dbReference type="EMBL" id="CAT05016.1"/>
    </source>
</evidence>
<sequence>MKKLNLNNIFSQLTLFVILSLFLVIILFPLYYLVVNASLPNSQADNPNLILLPNKYLFENFKNSINSDFYKGLVTSILAILMTNFFRIILYTLGVFGIWFASKKFKKAYLVIFVIISMIPEITTYSSLARILNANFTITKAPIFSLISNQFFSFFNFYYLYKSINLVSIEKIRLAKIDNLSVFATFQLVFLPKLKMSYYLIIIFSSIQVWNDFLWPIYIFSFRDNQTISTWFHFAGGTEFGFLQNVQAAGALFAIIVPLFVYILFSPLINKTSGKNFS</sequence>
<dbReference type="Proteomes" id="UP000001491">
    <property type="component" value="Chromosome"/>
</dbReference>
<keyword evidence="6 7" id="KW-0472">Membrane</keyword>
<keyword evidence="2" id="KW-0813">Transport</keyword>
<reference evidence="9" key="1">
    <citation type="journal article" date="2009" name="BMC Bioinformatics">
        <title>The Mycoplasma conjunctivae genome sequencing, annotation and analysis.</title>
        <authorList>
            <person name="Calderon-Copete S.P."/>
            <person name="Wigger G."/>
            <person name="Wunderlin C."/>
            <person name="Schmidheini T."/>
            <person name="Frey J."/>
            <person name="Quail M.A."/>
            <person name="Falquet L."/>
        </authorList>
    </citation>
    <scope>NUCLEOTIDE SEQUENCE [LARGE SCALE GENOMIC DNA]</scope>
    <source>
        <strain evidence="9">ATCC 25834 / NCTC 10147 / HRC/581</strain>
    </source>
</reference>
<feature type="transmembrane region" description="Helical" evidence="7">
    <location>
        <begin position="141"/>
        <end position="161"/>
    </location>
</feature>
<evidence type="ECO:0000256" key="3">
    <source>
        <dbReference type="ARBA" id="ARBA00022475"/>
    </source>
</evidence>
<protein>
    <submittedName>
        <fullName evidence="8">Uncharacterized protein</fullName>
    </submittedName>
</protein>
<dbReference type="PANTHER" id="PTHR43744:SF12">
    <property type="entry name" value="ABC TRANSPORTER PERMEASE PROTEIN MG189-RELATED"/>
    <property type="match status" value="1"/>
</dbReference>
<dbReference type="PANTHER" id="PTHR43744">
    <property type="entry name" value="ABC TRANSPORTER PERMEASE PROTEIN MG189-RELATED-RELATED"/>
    <property type="match status" value="1"/>
</dbReference>
<dbReference type="eggNOG" id="COG0395">
    <property type="taxonomic scope" value="Bacteria"/>
</dbReference>
<feature type="transmembrane region" description="Helical" evidence="7">
    <location>
        <begin position="12"/>
        <end position="34"/>
    </location>
</feature>
<dbReference type="HOGENOM" id="CLU_016047_6_0_14"/>
<comment type="subcellular location">
    <subcellularLocation>
        <location evidence="1">Cell membrane</location>
        <topology evidence="1">Multi-pass membrane protein</topology>
    </subcellularLocation>
</comment>
<feature type="transmembrane region" description="Helical" evidence="7">
    <location>
        <begin position="198"/>
        <end position="222"/>
    </location>
</feature>
<evidence type="ECO:0000256" key="4">
    <source>
        <dbReference type="ARBA" id="ARBA00022692"/>
    </source>
</evidence>
<dbReference type="GO" id="GO:0005886">
    <property type="term" value="C:plasma membrane"/>
    <property type="evidence" value="ECO:0007669"/>
    <property type="project" value="UniProtKB-SubCell"/>
</dbReference>
<gene>
    <name evidence="8" type="ordered locus">MCJ_003250</name>
</gene>
<evidence type="ECO:0000256" key="6">
    <source>
        <dbReference type="ARBA" id="ARBA00023136"/>
    </source>
</evidence>
<accession>C5J6C4</accession>
<feature type="transmembrane region" description="Helical" evidence="7">
    <location>
        <begin position="108"/>
        <end position="129"/>
    </location>
</feature>
<evidence type="ECO:0000256" key="1">
    <source>
        <dbReference type="ARBA" id="ARBA00004651"/>
    </source>
</evidence>
<dbReference type="SUPFAM" id="SSF161098">
    <property type="entry name" value="MetI-like"/>
    <property type="match status" value="1"/>
</dbReference>
<evidence type="ECO:0000256" key="2">
    <source>
        <dbReference type="ARBA" id="ARBA00022448"/>
    </source>
</evidence>
<evidence type="ECO:0000256" key="7">
    <source>
        <dbReference type="SAM" id="Phobius"/>
    </source>
</evidence>
<evidence type="ECO:0000256" key="5">
    <source>
        <dbReference type="ARBA" id="ARBA00022989"/>
    </source>
</evidence>
<feature type="transmembrane region" description="Helical" evidence="7">
    <location>
        <begin position="242"/>
        <end position="265"/>
    </location>
</feature>
<dbReference type="AlphaFoldDB" id="C5J6C4"/>
<keyword evidence="4 7" id="KW-0812">Transmembrane</keyword>
<evidence type="ECO:0000313" key="9">
    <source>
        <dbReference type="Proteomes" id="UP000001491"/>
    </source>
</evidence>
<dbReference type="Gene3D" id="1.10.3720.10">
    <property type="entry name" value="MetI-like"/>
    <property type="match status" value="1"/>
</dbReference>
<keyword evidence="9" id="KW-1185">Reference proteome</keyword>
<dbReference type="InterPro" id="IPR035906">
    <property type="entry name" value="MetI-like_sf"/>
</dbReference>
<keyword evidence="5 7" id="KW-1133">Transmembrane helix</keyword>
<name>C5J6C4_MESCH</name>
<feature type="transmembrane region" description="Helical" evidence="7">
    <location>
        <begin position="77"/>
        <end position="101"/>
    </location>
</feature>